<reference evidence="1" key="1">
    <citation type="submission" date="2019-08" db="EMBL/GenBank/DDBJ databases">
        <authorList>
            <person name="Kucharzyk K."/>
            <person name="Murdoch R.W."/>
            <person name="Higgins S."/>
            <person name="Loffler F."/>
        </authorList>
    </citation>
    <scope>NUCLEOTIDE SEQUENCE</scope>
</reference>
<evidence type="ECO:0000313" key="1">
    <source>
        <dbReference type="EMBL" id="MPL87675.1"/>
    </source>
</evidence>
<sequence>MQILETVSLLTPDGYFYKAESRHGSLLPGSAVNVVPPSLKPFESARINEAKNDWIIEEDLEGLHAPAFDFNEVEQEACVIDETYYSQIPEFKYSFAVIRALSRHTVHKVRTKNGDRFFKFRGMETQNRLIYLANNLNIIAKETVDAYNFLNSSSGIALAEYSAILSKTKFGIEQSIYCMKLSFDCLIQIASNFIFKNQKIDSLGHFLKCIDKKNDHALKIKELIFSRYTDKNFFFLNSLNGVANCYKHSYLQSFADFLHGTNVPSVMTVHLKEKNTIIVSNYQYLQFIYAFHVSMSASMDSIKDTLPDDIRLYFEQMENDPMGFI</sequence>
<name>A0A644V9G7_9ZZZZ</name>
<proteinExistence type="predicted"/>
<dbReference type="AlphaFoldDB" id="A0A644V9G7"/>
<protein>
    <submittedName>
        <fullName evidence="1">Uncharacterized protein</fullName>
    </submittedName>
</protein>
<gene>
    <name evidence="1" type="ORF">SDC9_33680</name>
</gene>
<dbReference type="EMBL" id="VSSQ01000243">
    <property type="protein sequence ID" value="MPL87675.1"/>
    <property type="molecule type" value="Genomic_DNA"/>
</dbReference>
<organism evidence="1">
    <name type="scientific">bioreactor metagenome</name>
    <dbReference type="NCBI Taxonomy" id="1076179"/>
    <lineage>
        <taxon>unclassified sequences</taxon>
        <taxon>metagenomes</taxon>
        <taxon>ecological metagenomes</taxon>
    </lineage>
</organism>
<comment type="caution">
    <text evidence="1">The sequence shown here is derived from an EMBL/GenBank/DDBJ whole genome shotgun (WGS) entry which is preliminary data.</text>
</comment>
<accession>A0A644V9G7</accession>